<evidence type="ECO:0000256" key="5">
    <source>
        <dbReference type="ARBA" id="ARBA00022704"/>
    </source>
</evidence>
<organism evidence="7">
    <name type="scientific">Notamacropus eugenii</name>
    <name type="common">Tammar wallaby</name>
    <name type="synonym">Macropus eugenii</name>
    <dbReference type="NCBI Taxonomy" id="9315"/>
    <lineage>
        <taxon>Eukaryota</taxon>
        <taxon>Metazoa</taxon>
        <taxon>Chordata</taxon>
        <taxon>Craniata</taxon>
        <taxon>Vertebrata</taxon>
        <taxon>Euteleostomi</taxon>
        <taxon>Mammalia</taxon>
        <taxon>Metatheria</taxon>
        <taxon>Diprotodontia</taxon>
        <taxon>Macropodidae</taxon>
        <taxon>Notamacropus</taxon>
    </lineage>
</organism>
<dbReference type="AlphaFoldDB" id="C3TTP9"/>
<evidence type="ECO:0000256" key="3">
    <source>
        <dbReference type="ARBA" id="ARBA00022490"/>
    </source>
</evidence>
<gene>
    <name evidence="7" type="primary">CSTB</name>
</gene>
<sequence>TKRKYDCFRAVIYRAQVVAGVNYLVMVYLGNDCYAYLKIFAPLPVTGDPPILTAYQILKTRMIPGSPV</sequence>
<keyword evidence="3" id="KW-0963">Cytoplasm</keyword>
<feature type="non-terminal residue" evidence="7">
    <location>
        <position position="68"/>
    </location>
</feature>
<dbReference type="EMBL" id="FJ155564">
    <property type="protein sequence ID" value="ACN30289.1"/>
    <property type="molecule type" value="mRNA"/>
</dbReference>
<keyword evidence="4" id="KW-0646">Protease inhibitor</keyword>
<evidence type="ECO:0000313" key="7">
    <source>
        <dbReference type="EMBL" id="ACN30289.1"/>
    </source>
</evidence>
<accession>C3TTP9</accession>
<dbReference type="InterPro" id="IPR046350">
    <property type="entry name" value="Cystatin_sf"/>
</dbReference>
<dbReference type="Pfam" id="PF00031">
    <property type="entry name" value="Cystatin"/>
    <property type="match status" value="1"/>
</dbReference>
<dbReference type="InterPro" id="IPR000010">
    <property type="entry name" value="Cystatin_dom"/>
</dbReference>
<evidence type="ECO:0000256" key="4">
    <source>
        <dbReference type="ARBA" id="ARBA00022690"/>
    </source>
</evidence>
<feature type="domain" description="Cystatin" evidence="6">
    <location>
        <begin position="2"/>
        <end position="44"/>
    </location>
</feature>
<keyword evidence="5" id="KW-0789">Thiol protease inhibitor</keyword>
<proteinExistence type="evidence at transcript level"/>
<comment type="subcellular location">
    <subcellularLocation>
        <location evidence="1">Cytoplasm</location>
    </subcellularLocation>
</comment>
<evidence type="ECO:0000259" key="6">
    <source>
        <dbReference type="Pfam" id="PF00031"/>
    </source>
</evidence>
<name>C3TTP9_NOTEU</name>
<protein>
    <submittedName>
        <fullName evidence="7">Cystatin B</fullName>
    </submittedName>
</protein>
<dbReference type="PANTHER" id="PTHR11414">
    <property type="entry name" value="CYSTATIN FAMILY MEMBER"/>
    <property type="match status" value="1"/>
</dbReference>
<dbReference type="PANTHER" id="PTHR11414:SF20">
    <property type="entry name" value="CYSTATIN-A"/>
    <property type="match status" value="1"/>
</dbReference>
<dbReference type="GO" id="GO:0004869">
    <property type="term" value="F:cysteine-type endopeptidase inhibitor activity"/>
    <property type="evidence" value="ECO:0007669"/>
    <property type="project" value="UniProtKB-KW"/>
</dbReference>
<dbReference type="GO" id="GO:0005829">
    <property type="term" value="C:cytosol"/>
    <property type="evidence" value="ECO:0007669"/>
    <property type="project" value="TreeGrafter"/>
</dbReference>
<evidence type="ECO:0000256" key="1">
    <source>
        <dbReference type="ARBA" id="ARBA00004496"/>
    </source>
</evidence>
<feature type="non-terminal residue" evidence="7">
    <location>
        <position position="1"/>
    </location>
</feature>
<dbReference type="SUPFAM" id="SSF54403">
    <property type="entry name" value="Cystatin/monellin"/>
    <property type="match status" value="1"/>
</dbReference>
<comment type="similarity">
    <text evidence="2">Belongs to the cystatin family.</text>
</comment>
<dbReference type="Gene3D" id="3.10.450.10">
    <property type="match status" value="1"/>
</dbReference>
<reference evidence="7" key="2">
    <citation type="journal article" date="2009" name="Mech. Dev.">
        <title>Cross-fostering of the tammar wallaby (Macropus eugenii) pouch young accelerates fore-stomach maturation.</title>
        <authorList>
            <person name="Kwek J.H."/>
            <person name="Iongh R.D."/>
            <person name="Digby M.R."/>
            <person name="Renfree M.B."/>
            <person name="Nicholas K.R."/>
            <person name="Familari M."/>
        </authorList>
    </citation>
    <scope>NUCLEOTIDE SEQUENCE</scope>
</reference>
<reference evidence="7" key="1">
    <citation type="submission" date="2008-08" db="EMBL/GenBank/DDBJ databases">
        <authorList>
            <person name="Kwek J.H.L."/>
            <person name="Familari M."/>
            <person name="De Iongh R."/>
            <person name="Digby M.R."/>
            <person name="Renfree M.B."/>
            <person name="Nicholas K.R."/>
        </authorList>
    </citation>
    <scope>NUCLEOTIDE SEQUENCE</scope>
</reference>
<dbReference type="InterPro" id="IPR001713">
    <property type="entry name" value="Prot_inh_stefin"/>
</dbReference>
<evidence type="ECO:0000256" key="2">
    <source>
        <dbReference type="ARBA" id="ARBA00009403"/>
    </source>
</evidence>